<reference evidence="3" key="1">
    <citation type="submission" date="2021-02" db="EMBL/GenBank/DDBJ databases">
        <authorList>
            <person name="Nowell W R."/>
        </authorList>
    </citation>
    <scope>NUCLEOTIDE SEQUENCE</scope>
</reference>
<name>A0A819RNA0_9BILA</name>
<dbReference type="GO" id="GO:0007144">
    <property type="term" value="P:female meiosis I"/>
    <property type="evidence" value="ECO:0007669"/>
    <property type="project" value="TreeGrafter"/>
</dbReference>
<dbReference type="Proteomes" id="UP000663836">
    <property type="component" value="Unassembled WGS sequence"/>
</dbReference>
<dbReference type="InterPro" id="IPR027963">
    <property type="entry name" value="MEIOC"/>
</dbReference>
<organism evidence="3 4">
    <name type="scientific">Rotaria sordida</name>
    <dbReference type="NCBI Taxonomy" id="392033"/>
    <lineage>
        <taxon>Eukaryota</taxon>
        <taxon>Metazoa</taxon>
        <taxon>Spiralia</taxon>
        <taxon>Gnathifera</taxon>
        <taxon>Rotifera</taxon>
        <taxon>Eurotatoria</taxon>
        <taxon>Bdelloidea</taxon>
        <taxon>Philodinida</taxon>
        <taxon>Philodinidae</taxon>
        <taxon>Rotaria</taxon>
    </lineage>
</organism>
<dbReference type="EMBL" id="CAJOBD010006230">
    <property type="protein sequence ID" value="CAF4055363.1"/>
    <property type="molecule type" value="Genomic_DNA"/>
</dbReference>
<dbReference type="PANTHER" id="PTHR33861">
    <property type="entry name" value="PROTEIN CBG18333"/>
    <property type="match status" value="1"/>
</dbReference>
<feature type="non-terminal residue" evidence="3">
    <location>
        <position position="1"/>
    </location>
</feature>
<keyword evidence="1" id="KW-0175">Coiled coil</keyword>
<dbReference type="Pfam" id="PF15189">
    <property type="entry name" value="MEIOC"/>
    <property type="match status" value="1"/>
</dbReference>
<sequence length="219" mass="25819">TESKIGIQTLHKSSSSSLINDITNSNFSTLSNNPSRVDRLIAEYHYEYTRILRLHERIKEILHMQDIEATRQTLDEWLNTINNVQDRRRQEIDNAAEKCRSGEPRLPDEKDVLQLAEALRILRITTRKIRTVLWYWLYWSTNSTTHKIPLIARHQDEQLNTEFHSIIQNDQHSTYNLFYSSTNNEDESKATLECDEQRKLSLKNSISSNDNNKENECKK</sequence>
<gene>
    <name evidence="3" type="ORF">JBS370_LOCUS29279</name>
    <name evidence="2" type="ORF">OTI717_LOCUS26328</name>
</gene>
<dbReference type="GO" id="GO:0005737">
    <property type="term" value="C:cytoplasm"/>
    <property type="evidence" value="ECO:0007669"/>
    <property type="project" value="TreeGrafter"/>
</dbReference>
<protein>
    <submittedName>
        <fullName evidence="3">Uncharacterized protein</fullName>
    </submittedName>
</protein>
<dbReference type="GO" id="GO:0007141">
    <property type="term" value="P:male meiosis I"/>
    <property type="evidence" value="ECO:0007669"/>
    <property type="project" value="TreeGrafter"/>
</dbReference>
<evidence type="ECO:0000256" key="1">
    <source>
        <dbReference type="SAM" id="Coils"/>
    </source>
</evidence>
<evidence type="ECO:0000313" key="2">
    <source>
        <dbReference type="EMBL" id="CAF3949997.1"/>
    </source>
</evidence>
<dbReference type="Proteomes" id="UP000663823">
    <property type="component" value="Unassembled WGS sequence"/>
</dbReference>
<feature type="coiled-coil region" evidence="1">
    <location>
        <begin position="67"/>
        <end position="94"/>
    </location>
</feature>
<accession>A0A819RNA0</accession>
<proteinExistence type="predicted"/>
<dbReference type="EMBL" id="CAJOAX010005494">
    <property type="protein sequence ID" value="CAF3949997.1"/>
    <property type="molecule type" value="Genomic_DNA"/>
</dbReference>
<dbReference type="AlphaFoldDB" id="A0A819RNA0"/>
<dbReference type="GO" id="GO:0048255">
    <property type="term" value="P:mRNA stabilization"/>
    <property type="evidence" value="ECO:0007669"/>
    <property type="project" value="TreeGrafter"/>
</dbReference>
<dbReference type="GO" id="GO:0005634">
    <property type="term" value="C:nucleus"/>
    <property type="evidence" value="ECO:0007669"/>
    <property type="project" value="TreeGrafter"/>
</dbReference>
<dbReference type="PANTHER" id="PTHR33861:SF5">
    <property type="entry name" value="GAMMA-TUBULIN COMPLEX COMPONENT"/>
    <property type="match status" value="1"/>
</dbReference>
<evidence type="ECO:0000313" key="4">
    <source>
        <dbReference type="Proteomes" id="UP000663836"/>
    </source>
</evidence>
<comment type="caution">
    <text evidence="3">The sequence shown here is derived from an EMBL/GenBank/DDBJ whole genome shotgun (WGS) entry which is preliminary data.</text>
</comment>
<evidence type="ECO:0000313" key="3">
    <source>
        <dbReference type="EMBL" id="CAF4055363.1"/>
    </source>
</evidence>